<evidence type="ECO:0000313" key="2">
    <source>
        <dbReference type="EMBL" id="MDA7426589.1"/>
    </source>
</evidence>
<dbReference type="PROSITE" id="PS50830">
    <property type="entry name" value="TNASE_3"/>
    <property type="match status" value="1"/>
</dbReference>
<proteinExistence type="predicted"/>
<sequence>MLKLVLRAVVVTAVTIGGWMGLVAAQGGQLFGRVPAGPGCAITYVYDGDTVALDCGTGREITARLQGFDTPESKSRARCPAEAALADRATQRLRALVASGETRLDRVGVDKYRRPLMQLWVNHVDVADTLVREGLAVRYAGGARPDWCARLGQKMAPGVGPAGKESRYV</sequence>
<dbReference type="InterPro" id="IPR016071">
    <property type="entry name" value="Staphylococal_nuclease_OB-fold"/>
</dbReference>
<organism evidence="2 3">
    <name type="scientific">Thalassococcus lentus</name>
    <dbReference type="NCBI Taxonomy" id="1210524"/>
    <lineage>
        <taxon>Bacteria</taxon>
        <taxon>Pseudomonadati</taxon>
        <taxon>Pseudomonadota</taxon>
        <taxon>Alphaproteobacteria</taxon>
        <taxon>Rhodobacterales</taxon>
        <taxon>Roseobacteraceae</taxon>
        <taxon>Thalassococcus</taxon>
    </lineage>
</organism>
<name>A0ABT4XX95_9RHOB</name>
<gene>
    <name evidence="2" type="ORF">PFY00_17780</name>
</gene>
<evidence type="ECO:0000313" key="3">
    <source>
        <dbReference type="Proteomes" id="UP001210720"/>
    </source>
</evidence>
<dbReference type="RefSeq" id="WP_271433946.1">
    <property type="nucleotide sequence ID" value="NZ_JAQIOY010000010.1"/>
</dbReference>
<dbReference type="Pfam" id="PF00565">
    <property type="entry name" value="SNase"/>
    <property type="match status" value="1"/>
</dbReference>
<keyword evidence="3" id="KW-1185">Reference proteome</keyword>
<dbReference type="Gene3D" id="2.40.50.90">
    <property type="match status" value="1"/>
</dbReference>
<reference evidence="2 3" key="1">
    <citation type="submission" date="2023-01" db="EMBL/GenBank/DDBJ databases">
        <title>Thalassococcus onchidii sp. nov., isolated from a marine invertebrate from the South China Sea.</title>
        <authorList>
            <person name="Xu S."/>
            <person name="Liu Z."/>
            <person name="Xu Y."/>
        </authorList>
    </citation>
    <scope>NUCLEOTIDE SEQUENCE [LARGE SCALE GENOMIC DNA]</scope>
    <source>
        <strain evidence="2 3">KCTC 32084</strain>
    </source>
</reference>
<dbReference type="InterPro" id="IPR035437">
    <property type="entry name" value="SNase_OB-fold_sf"/>
</dbReference>
<dbReference type="SMART" id="SM00318">
    <property type="entry name" value="SNc"/>
    <property type="match status" value="1"/>
</dbReference>
<dbReference type="SUPFAM" id="SSF50199">
    <property type="entry name" value="Staphylococcal nuclease"/>
    <property type="match status" value="1"/>
</dbReference>
<dbReference type="EMBL" id="JAQIOY010000010">
    <property type="protein sequence ID" value="MDA7426589.1"/>
    <property type="molecule type" value="Genomic_DNA"/>
</dbReference>
<accession>A0ABT4XX95</accession>
<protein>
    <submittedName>
        <fullName evidence="2">Thermonuclease family protein</fullName>
    </submittedName>
</protein>
<comment type="caution">
    <text evidence="2">The sequence shown here is derived from an EMBL/GenBank/DDBJ whole genome shotgun (WGS) entry which is preliminary data.</text>
</comment>
<evidence type="ECO:0000259" key="1">
    <source>
        <dbReference type="PROSITE" id="PS50830"/>
    </source>
</evidence>
<feature type="domain" description="TNase-like" evidence="1">
    <location>
        <begin position="42"/>
        <end position="136"/>
    </location>
</feature>
<dbReference type="Proteomes" id="UP001210720">
    <property type="component" value="Unassembled WGS sequence"/>
</dbReference>